<dbReference type="SUPFAM" id="SSF54197">
    <property type="entry name" value="HIT-like"/>
    <property type="match status" value="1"/>
</dbReference>
<dbReference type="Proteomes" id="UP000013827">
    <property type="component" value="Unassembled WGS sequence"/>
</dbReference>
<dbReference type="RefSeq" id="XP_005771445.1">
    <property type="nucleotide sequence ID" value="XM_005771388.1"/>
</dbReference>
<dbReference type="STRING" id="2903.R1E7Q8"/>
<dbReference type="PaxDb" id="2903-EOD19016"/>
<dbReference type="GeneID" id="17264562"/>
<name>A0A0D3J681_EMIH1</name>
<organism evidence="1 2">
    <name type="scientific">Emiliania huxleyi (strain CCMP1516)</name>
    <dbReference type="NCBI Taxonomy" id="280463"/>
    <lineage>
        <taxon>Eukaryota</taxon>
        <taxon>Haptista</taxon>
        <taxon>Haptophyta</taxon>
        <taxon>Prymnesiophyceae</taxon>
        <taxon>Isochrysidales</taxon>
        <taxon>Noelaerhabdaceae</taxon>
        <taxon>Emiliania</taxon>
    </lineage>
</organism>
<dbReference type="GO" id="GO:0003725">
    <property type="term" value="F:double-stranded RNA binding"/>
    <property type="evidence" value="ECO:0007669"/>
    <property type="project" value="TreeGrafter"/>
</dbReference>
<dbReference type="GO" id="GO:0030983">
    <property type="term" value="F:mismatched DNA binding"/>
    <property type="evidence" value="ECO:0007669"/>
    <property type="project" value="TreeGrafter"/>
</dbReference>
<dbReference type="GO" id="GO:0005634">
    <property type="term" value="C:nucleus"/>
    <property type="evidence" value="ECO:0007669"/>
    <property type="project" value="TreeGrafter"/>
</dbReference>
<dbReference type="PANTHER" id="PTHR12486">
    <property type="entry name" value="APRATAXIN-RELATED"/>
    <property type="match status" value="1"/>
</dbReference>
<evidence type="ECO:0008006" key="3">
    <source>
        <dbReference type="Google" id="ProtNLM"/>
    </source>
</evidence>
<dbReference type="Gene3D" id="3.30.428.10">
    <property type="entry name" value="HIT-like"/>
    <property type="match status" value="1"/>
</dbReference>
<dbReference type="eggNOG" id="KOG0562">
    <property type="taxonomic scope" value="Eukaryota"/>
</dbReference>
<evidence type="ECO:0000313" key="1">
    <source>
        <dbReference type="EnsemblProtists" id="EOD19016"/>
    </source>
</evidence>
<dbReference type="GO" id="GO:0003697">
    <property type="term" value="F:single-stranded DNA binding"/>
    <property type="evidence" value="ECO:0007669"/>
    <property type="project" value="TreeGrafter"/>
</dbReference>
<keyword evidence="2" id="KW-1185">Reference proteome</keyword>
<sequence length="148" mass="16123">MQRLARHLAASLRARTPGLPPFLCGFHAAPSLRQLHLHLLSSDLDSDALKNKKHFNSFATSFLLHPASVAAQIESSGKVLSRGHAAEEAALKQDMRCPVTGAPLKNMPAVKAHVARREYAEGVRALAGDADIIERWPGHNRANDVRAR</sequence>
<dbReference type="HOGENOM" id="CLU_1762235_0_0_1"/>
<dbReference type="GO" id="GO:0033699">
    <property type="term" value="F:DNA 5'-adenosine monophosphate hydrolase activity"/>
    <property type="evidence" value="ECO:0007669"/>
    <property type="project" value="TreeGrafter"/>
</dbReference>
<dbReference type="Pfam" id="PF11969">
    <property type="entry name" value="DcpS_C"/>
    <property type="match status" value="1"/>
</dbReference>
<protein>
    <recommendedName>
        <fullName evidence="3">Aprataxin C2HE/C2H2/C2HC zinc finger domain-containing protein</fullName>
    </recommendedName>
</protein>
<dbReference type="KEGG" id="ehx:EMIHUDRAFT_424881"/>
<dbReference type="GO" id="GO:0000012">
    <property type="term" value="P:single strand break repair"/>
    <property type="evidence" value="ECO:0007669"/>
    <property type="project" value="TreeGrafter"/>
</dbReference>
<dbReference type="GO" id="GO:1990165">
    <property type="term" value="F:single-strand break-containing DNA binding"/>
    <property type="evidence" value="ECO:0007669"/>
    <property type="project" value="TreeGrafter"/>
</dbReference>
<dbReference type="PANTHER" id="PTHR12486:SF4">
    <property type="entry name" value="APRATAXIN"/>
    <property type="match status" value="1"/>
</dbReference>
<accession>A0A0D3J681</accession>
<reference evidence="1" key="2">
    <citation type="submission" date="2024-10" db="UniProtKB">
        <authorList>
            <consortium name="EnsemblProtists"/>
        </authorList>
    </citation>
    <scope>IDENTIFICATION</scope>
</reference>
<evidence type="ECO:0000313" key="2">
    <source>
        <dbReference type="Proteomes" id="UP000013827"/>
    </source>
</evidence>
<dbReference type="EnsemblProtists" id="EOD19016">
    <property type="protein sequence ID" value="EOD19016"/>
    <property type="gene ID" value="EMIHUDRAFT_424881"/>
</dbReference>
<proteinExistence type="predicted"/>
<dbReference type="InterPro" id="IPR036265">
    <property type="entry name" value="HIT-like_sf"/>
</dbReference>
<reference evidence="2" key="1">
    <citation type="journal article" date="2013" name="Nature">
        <title>Pan genome of the phytoplankton Emiliania underpins its global distribution.</title>
        <authorList>
            <person name="Read B.A."/>
            <person name="Kegel J."/>
            <person name="Klute M.J."/>
            <person name="Kuo A."/>
            <person name="Lefebvre S.C."/>
            <person name="Maumus F."/>
            <person name="Mayer C."/>
            <person name="Miller J."/>
            <person name="Monier A."/>
            <person name="Salamov A."/>
            <person name="Young J."/>
            <person name="Aguilar M."/>
            <person name="Claverie J.M."/>
            <person name="Frickenhaus S."/>
            <person name="Gonzalez K."/>
            <person name="Herman E.K."/>
            <person name="Lin Y.C."/>
            <person name="Napier J."/>
            <person name="Ogata H."/>
            <person name="Sarno A.F."/>
            <person name="Shmutz J."/>
            <person name="Schroeder D."/>
            <person name="de Vargas C."/>
            <person name="Verret F."/>
            <person name="von Dassow P."/>
            <person name="Valentin K."/>
            <person name="Van de Peer Y."/>
            <person name="Wheeler G."/>
            <person name="Dacks J.B."/>
            <person name="Delwiche C.F."/>
            <person name="Dyhrman S.T."/>
            <person name="Glockner G."/>
            <person name="John U."/>
            <person name="Richards T."/>
            <person name="Worden A.Z."/>
            <person name="Zhang X."/>
            <person name="Grigoriev I.V."/>
            <person name="Allen A.E."/>
            <person name="Bidle K."/>
            <person name="Borodovsky M."/>
            <person name="Bowler C."/>
            <person name="Brownlee C."/>
            <person name="Cock J.M."/>
            <person name="Elias M."/>
            <person name="Gladyshev V.N."/>
            <person name="Groth M."/>
            <person name="Guda C."/>
            <person name="Hadaegh A."/>
            <person name="Iglesias-Rodriguez M.D."/>
            <person name="Jenkins J."/>
            <person name="Jones B.M."/>
            <person name="Lawson T."/>
            <person name="Leese F."/>
            <person name="Lindquist E."/>
            <person name="Lobanov A."/>
            <person name="Lomsadze A."/>
            <person name="Malik S.B."/>
            <person name="Marsh M.E."/>
            <person name="Mackinder L."/>
            <person name="Mock T."/>
            <person name="Mueller-Roeber B."/>
            <person name="Pagarete A."/>
            <person name="Parker M."/>
            <person name="Probert I."/>
            <person name="Quesneville H."/>
            <person name="Raines C."/>
            <person name="Rensing S.A."/>
            <person name="Riano-Pachon D.M."/>
            <person name="Richier S."/>
            <person name="Rokitta S."/>
            <person name="Shiraiwa Y."/>
            <person name="Soanes D.M."/>
            <person name="van der Giezen M."/>
            <person name="Wahlund T.M."/>
            <person name="Williams B."/>
            <person name="Wilson W."/>
            <person name="Wolfe G."/>
            <person name="Wurch L.L."/>
        </authorList>
    </citation>
    <scope>NUCLEOTIDE SEQUENCE</scope>
</reference>
<dbReference type="AlphaFoldDB" id="A0A0D3J681"/>